<reference evidence="1 2" key="1">
    <citation type="submission" date="2017-06" db="EMBL/GenBank/DDBJ databases">
        <title>Genome sequence of Lactobacillus plantarum subsp. plantarum strain SRCM101258.</title>
        <authorList>
            <person name="Cho S.H."/>
        </authorList>
    </citation>
    <scope>NUCLEOTIDE SEQUENCE [LARGE SCALE GENOMIC DNA]</scope>
    <source>
        <strain evidence="1 2">SRCM101258</strain>
    </source>
</reference>
<dbReference type="EMBL" id="NKCZ01000055">
    <property type="protein sequence ID" value="POD88931.1"/>
    <property type="molecule type" value="Genomic_DNA"/>
</dbReference>
<evidence type="ECO:0000313" key="2">
    <source>
        <dbReference type="Proteomes" id="UP000236990"/>
    </source>
</evidence>
<name>A0A2S3UA64_LACPN</name>
<organism evidence="1 2">
    <name type="scientific">Lactiplantibacillus plantarum subsp. plantarum</name>
    <dbReference type="NCBI Taxonomy" id="337330"/>
    <lineage>
        <taxon>Bacteria</taxon>
        <taxon>Bacillati</taxon>
        <taxon>Bacillota</taxon>
        <taxon>Bacilli</taxon>
        <taxon>Lactobacillales</taxon>
        <taxon>Lactobacillaceae</taxon>
        <taxon>Lactiplantibacillus</taxon>
    </lineage>
</organism>
<evidence type="ECO:0000313" key="1">
    <source>
        <dbReference type="EMBL" id="POD88931.1"/>
    </source>
</evidence>
<sequence>MSESQPKVYILHENLDWTRHLVTWLQQKQIPYETLGPIKWSH</sequence>
<proteinExistence type="predicted"/>
<accession>A0A2S3UA64</accession>
<dbReference type="AlphaFoldDB" id="A0A2S3UA64"/>
<gene>
    <name evidence="1" type="ORF">S101258_00347</name>
</gene>
<comment type="caution">
    <text evidence="1">The sequence shown here is derived from an EMBL/GenBank/DDBJ whole genome shotgun (WGS) entry which is preliminary data.</text>
</comment>
<protein>
    <submittedName>
        <fullName evidence="1">Uncharacterized protein</fullName>
    </submittedName>
</protein>
<dbReference type="Proteomes" id="UP000236990">
    <property type="component" value="Unassembled WGS sequence"/>
</dbReference>